<dbReference type="STRING" id="679936.Sulac_3499"/>
<proteinExistence type="predicted"/>
<gene>
    <name evidence="2" type="ordered locus">Sulac_3499</name>
</gene>
<reference evidence="3" key="1">
    <citation type="submission" date="2011-12" db="EMBL/GenBank/DDBJ databases">
        <title>The complete genome of chromosome of Sulfobacillus acidophilus DSM 10332.</title>
        <authorList>
            <person name="Lucas S."/>
            <person name="Han J."/>
            <person name="Lapidus A."/>
            <person name="Bruce D."/>
            <person name="Goodwin L."/>
            <person name="Pitluck S."/>
            <person name="Peters L."/>
            <person name="Kyrpides N."/>
            <person name="Mavromatis K."/>
            <person name="Ivanova N."/>
            <person name="Mikhailova N."/>
            <person name="Chertkov O."/>
            <person name="Saunders E."/>
            <person name="Detter J.C."/>
            <person name="Tapia R."/>
            <person name="Han C."/>
            <person name="Land M."/>
            <person name="Hauser L."/>
            <person name="Markowitz V."/>
            <person name="Cheng J.-F."/>
            <person name="Hugenholtz P."/>
            <person name="Woyke T."/>
            <person name="Wu D."/>
            <person name="Pukall R."/>
            <person name="Gehrich-Schroeter G."/>
            <person name="Schneider S."/>
            <person name="Klenk H.-P."/>
            <person name="Eisen J.A."/>
        </authorList>
    </citation>
    <scope>NUCLEOTIDE SEQUENCE [LARGE SCALE GENOMIC DNA]</scope>
    <source>
        <strain evidence="3">ATCC 700253 / DSM 10332 / NAL</strain>
    </source>
</reference>
<organism evidence="2 3">
    <name type="scientific">Sulfobacillus acidophilus (strain ATCC 700253 / DSM 10332 / NAL)</name>
    <dbReference type="NCBI Taxonomy" id="679936"/>
    <lineage>
        <taxon>Bacteria</taxon>
        <taxon>Bacillati</taxon>
        <taxon>Bacillota</taxon>
        <taxon>Clostridia</taxon>
        <taxon>Eubacteriales</taxon>
        <taxon>Clostridiales Family XVII. Incertae Sedis</taxon>
        <taxon>Sulfobacillus</taxon>
    </lineage>
</organism>
<keyword evidence="1" id="KW-0812">Transmembrane</keyword>
<dbReference type="PATRIC" id="fig|679936.5.peg.3620"/>
<dbReference type="Proteomes" id="UP000005439">
    <property type="component" value="Chromosome"/>
</dbReference>
<sequence length="131" mass="14695">MISRRMLHGISAVFMLLGILVLTWGFRDLPIDERPEWMVAETVIWPLVGLGIVEAGRLLRMVQQGLRVTLDRTRLILHGVPALAICVLPAGSFTNWFGPGTVWSLLDFPTAKVMAAFWLALTLWAGWEVRV</sequence>
<feature type="transmembrane region" description="Helical" evidence="1">
    <location>
        <begin position="37"/>
        <end position="55"/>
    </location>
</feature>
<feature type="transmembrane region" description="Helical" evidence="1">
    <location>
        <begin position="7"/>
        <end position="25"/>
    </location>
</feature>
<feature type="transmembrane region" description="Helical" evidence="1">
    <location>
        <begin position="75"/>
        <end position="97"/>
    </location>
</feature>
<dbReference type="AlphaFoldDB" id="G8TUX1"/>
<keyword evidence="1" id="KW-1133">Transmembrane helix</keyword>
<accession>G8TUX1</accession>
<evidence type="ECO:0000313" key="3">
    <source>
        <dbReference type="Proteomes" id="UP000005439"/>
    </source>
</evidence>
<keyword evidence="1" id="KW-0472">Membrane</keyword>
<feature type="transmembrane region" description="Helical" evidence="1">
    <location>
        <begin position="109"/>
        <end position="127"/>
    </location>
</feature>
<protein>
    <submittedName>
        <fullName evidence="2">Uncharacterized protein</fullName>
    </submittedName>
</protein>
<name>G8TUX1_SULAD</name>
<dbReference type="EMBL" id="CP003179">
    <property type="protein sequence ID" value="AEW06936.1"/>
    <property type="molecule type" value="Genomic_DNA"/>
</dbReference>
<evidence type="ECO:0000256" key="1">
    <source>
        <dbReference type="SAM" id="Phobius"/>
    </source>
</evidence>
<keyword evidence="3" id="KW-1185">Reference proteome</keyword>
<evidence type="ECO:0000313" key="2">
    <source>
        <dbReference type="EMBL" id="AEW06936.1"/>
    </source>
</evidence>
<dbReference type="HOGENOM" id="CLU_1926492_0_0_9"/>
<dbReference type="KEGG" id="sap:Sulac_3499"/>
<reference evidence="2 3" key="2">
    <citation type="journal article" date="2012" name="Stand. Genomic Sci.">
        <title>Complete genome sequence of the moderately thermophilic mineral-sulfide-oxidizing firmicute Sulfobacillus acidophilus type strain (NAL(T)).</title>
        <authorList>
            <person name="Anderson I."/>
            <person name="Chertkov O."/>
            <person name="Chen A."/>
            <person name="Saunders E."/>
            <person name="Lapidus A."/>
            <person name="Nolan M."/>
            <person name="Lucas S."/>
            <person name="Hammon N."/>
            <person name="Deshpande S."/>
            <person name="Cheng J.F."/>
            <person name="Han C."/>
            <person name="Tapia R."/>
            <person name="Goodwin L.A."/>
            <person name="Pitluck S."/>
            <person name="Liolios K."/>
            <person name="Pagani I."/>
            <person name="Ivanova N."/>
            <person name="Mikhailova N."/>
            <person name="Pati A."/>
            <person name="Palaniappan K."/>
            <person name="Land M."/>
            <person name="Pan C."/>
            <person name="Rohde M."/>
            <person name="Pukall R."/>
            <person name="Goker M."/>
            <person name="Detter J.C."/>
            <person name="Woyke T."/>
            <person name="Bristow J."/>
            <person name="Eisen J.A."/>
            <person name="Markowitz V."/>
            <person name="Hugenholtz P."/>
            <person name="Kyrpides N.C."/>
            <person name="Klenk H.P."/>
            <person name="Mavromatis K."/>
        </authorList>
    </citation>
    <scope>NUCLEOTIDE SEQUENCE [LARGE SCALE GENOMIC DNA]</scope>
    <source>
        <strain evidence="3">ATCC 700253 / DSM 10332 / NAL</strain>
    </source>
</reference>